<feature type="compositionally biased region" description="Basic residues" evidence="2">
    <location>
        <begin position="97"/>
        <end position="120"/>
    </location>
</feature>
<feature type="compositionally biased region" description="Basic residues" evidence="2">
    <location>
        <begin position="2662"/>
        <end position="2675"/>
    </location>
</feature>
<gene>
    <name evidence="4" type="primary">HaOG202604</name>
    <name evidence="4" type="ORF">B5X24_HaOG202604</name>
</gene>
<feature type="compositionally biased region" description="Basic and acidic residues" evidence="2">
    <location>
        <begin position="3047"/>
        <end position="3061"/>
    </location>
</feature>
<feature type="compositionally biased region" description="Basic and acidic residues" evidence="2">
    <location>
        <begin position="521"/>
        <end position="531"/>
    </location>
</feature>
<feature type="compositionally biased region" description="Basic and acidic residues" evidence="2">
    <location>
        <begin position="79"/>
        <end position="96"/>
    </location>
</feature>
<protein>
    <submittedName>
        <fullName evidence="4">Uncharacterized protein</fullName>
    </submittedName>
</protein>
<feature type="region of interest" description="Disordered" evidence="2">
    <location>
        <begin position="2503"/>
        <end position="2541"/>
    </location>
</feature>
<name>A0A2W1BSN9_HELAM</name>
<keyword evidence="3" id="KW-0732">Signal</keyword>
<evidence type="ECO:0000256" key="1">
    <source>
        <dbReference type="SAM" id="Coils"/>
    </source>
</evidence>
<feature type="region of interest" description="Disordered" evidence="2">
    <location>
        <begin position="661"/>
        <end position="686"/>
    </location>
</feature>
<feature type="chain" id="PRO_5015936785" evidence="3">
    <location>
        <begin position="19"/>
        <end position="3699"/>
    </location>
</feature>
<feature type="compositionally biased region" description="Low complexity" evidence="2">
    <location>
        <begin position="490"/>
        <end position="513"/>
    </location>
</feature>
<feature type="region of interest" description="Disordered" evidence="2">
    <location>
        <begin position="79"/>
        <end position="173"/>
    </location>
</feature>
<feature type="region of interest" description="Disordered" evidence="2">
    <location>
        <begin position="488"/>
        <end position="542"/>
    </location>
</feature>
<feature type="region of interest" description="Disordered" evidence="2">
    <location>
        <begin position="3118"/>
        <end position="3238"/>
    </location>
</feature>
<feature type="compositionally biased region" description="Basic residues" evidence="2">
    <location>
        <begin position="3144"/>
        <end position="3156"/>
    </location>
</feature>
<feature type="compositionally biased region" description="Polar residues" evidence="2">
    <location>
        <begin position="3118"/>
        <end position="3133"/>
    </location>
</feature>
<evidence type="ECO:0000256" key="2">
    <source>
        <dbReference type="SAM" id="MobiDB-lite"/>
    </source>
</evidence>
<feature type="compositionally biased region" description="Basic and acidic residues" evidence="2">
    <location>
        <begin position="2145"/>
        <end position="2162"/>
    </location>
</feature>
<feature type="compositionally biased region" description="Basic and acidic residues" evidence="2">
    <location>
        <begin position="1994"/>
        <end position="2006"/>
    </location>
</feature>
<accession>A0A2W1BSN9</accession>
<feature type="region of interest" description="Disordered" evidence="2">
    <location>
        <begin position="2195"/>
        <end position="2287"/>
    </location>
</feature>
<dbReference type="OrthoDB" id="439917at2759"/>
<evidence type="ECO:0000313" key="5">
    <source>
        <dbReference type="Proteomes" id="UP000249218"/>
    </source>
</evidence>
<feature type="region of interest" description="Disordered" evidence="2">
    <location>
        <begin position="2595"/>
        <end position="2622"/>
    </location>
</feature>
<feature type="region of interest" description="Disordered" evidence="2">
    <location>
        <begin position="224"/>
        <end position="246"/>
    </location>
</feature>
<reference evidence="4 5" key="1">
    <citation type="journal article" date="2017" name="BMC Biol.">
        <title>Genomic innovations, transcriptional plasticity and gene loss underlying the evolution and divergence of two highly polyphagous and invasive Helicoverpa pest species.</title>
        <authorList>
            <person name="Pearce S.L."/>
            <person name="Clarke D.F."/>
            <person name="East P.D."/>
            <person name="Elfekih S."/>
            <person name="Gordon K.H."/>
            <person name="Jermiin L.S."/>
            <person name="McGaughran A."/>
            <person name="Oakeshott J.G."/>
            <person name="Papanikolaou A."/>
            <person name="Perera O.P."/>
            <person name="Rane R.V."/>
            <person name="Richards S."/>
            <person name="Tay W.T."/>
            <person name="Walsh T.K."/>
            <person name="Anderson A."/>
            <person name="Anderson C.J."/>
            <person name="Asgari S."/>
            <person name="Board P.G."/>
            <person name="Bretschneider A."/>
            <person name="Campbell P.M."/>
            <person name="Chertemps T."/>
            <person name="Christeller J.T."/>
            <person name="Coppin C.W."/>
            <person name="Downes S.J."/>
            <person name="Duan G."/>
            <person name="Farnsworth C.A."/>
            <person name="Good R.T."/>
            <person name="Han L.B."/>
            <person name="Han Y.C."/>
            <person name="Hatje K."/>
            <person name="Horne I."/>
            <person name="Huang Y.P."/>
            <person name="Hughes D.S."/>
            <person name="Jacquin-Joly E."/>
            <person name="James W."/>
            <person name="Jhangiani S."/>
            <person name="Kollmar M."/>
            <person name="Kuwar S.S."/>
            <person name="Li S."/>
            <person name="Liu N.Y."/>
            <person name="Maibeche M.T."/>
            <person name="Miller J.R."/>
            <person name="Montagne N."/>
            <person name="Perry T."/>
            <person name="Qu J."/>
            <person name="Song S.V."/>
            <person name="Sutton G.G."/>
            <person name="Vogel H."/>
            <person name="Walenz B.P."/>
            <person name="Xu W."/>
            <person name="Zhang H.J."/>
            <person name="Zou Z."/>
            <person name="Batterham P."/>
            <person name="Edwards O.R."/>
            <person name="Feyereisen R."/>
            <person name="Gibbs R.A."/>
            <person name="Heckel D.G."/>
            <person name="McGrath A."/>
            <person name="Robin C."/>
            <person name="Scherer S.E."/>
            <person name="Worley K.C."/>
            <person name="Wu Y.D."/>
        </authorList>
    </citation>
    <scope>NUCLEOTIDE SEQUENCE [LARGE SCALE GENOMIC DNA]</scope>
    <source>
        <strain evidence="4">Harm_GR_Male_#8</strain>
        <tissue evidence="4">Whole organism</tissue>
    </source>
</reference>
<feature type="compositionally biased region" description="Low complexity" evidence="2">
    <location>
        <begin position="2103"/>
        <end position="2123"/>
    </location>
</feature>
<feature type="compositionally biased region" description="Polar residues" evidence="2">
    <location>
        <begin position="2195"/>
        <end position="2225"/>
    </location>
</feature>
<feature type="compositionally biased region" description="Low complexity" evidence="2">
    <location>
        <begin position="224"/>
        <end position="237"/>
    </location>
</feature>
<feature type="region of interest" description="Disordered" evidence="2">
    <location>
        <begin position="3043"/>
        <end position="3067"/>
    </location>
</feature>
<feature type="signal peptide" evidence="3">
    <location>
        <begin position="1"/>
        <end position="18"/>
    </location>
</feature>
<organism evidence="4 5">
    <name type="scientific">Helicoverpa armigera</name>
    <name type="common">Cotton bollworm</name>
    <name type="synonym">Heliothis armigera</name>
    <dbReference type="NCBI Taxonomy" id="29058"/>
    <lineage>
        <taxon>Eukaryota</taxon>
        <taxon>Metazoa</taxon>
        <taxon>Ecdysozoa</taxon>
        <taxon>Arthropoda</taxon>
        <taxon>Hexapoda</taxon>
        <taxon>Insecta</taxon>
        <taxon>Pterygota</taxon>
        <taxon>Neoptera</taxon>
        <taxon>Endopterygota</taxon>
        <taxon>Lepidoptera</taxon>
        <taxon>Glossata</taxon>
        <taxon>Ditrysia</taxon>
        <taxon>Noctuoidea</taxon>
        <taxon>Noctuidae</taxon>
        <taxon>Heliothinae</taxon>
        <taxon>Helicoverpa</taxon>
    </lineage>
</organism>
<dbReference type="Proteomes" id="UP000249218">
    <property type="component" value="Unassembled WGS sequence"/>
</dbReference>
<feature type="compositionally biased region" description="Basic residues" evidence="2">
    <location>
        <begin position="2266"/>
        <end position="2287"/>
    </location>
</feature>
<feature type="compositionally biased region" description="Polar residues" evidence="2">
    <location>
        <begin position="661"/>
        <end position="672"/>
    </location>
</feature>
<proteinExistence type="predicted"/>
<feature type="region of interest" description="Disordered" evidence="2">
    <location>
        <begin position="2661"/>
        <end position="2689"/>
    </location>
</feature>
<feature type="compositionally biased region" description="Polar residues" evidence="2">
    <location>
        <begin position="3250"/>
        <end position="3273"/>
    </location>
</feature>
<feature type="compositionally biased region" description="Basic residues" evidence="2">
    <location>
        <begin position="3614"/>
        <end position="3624"/>
    </location>
</feature>
<feature type="region of interest" description="Disordered" evidence="2">
    <location>
        <begin position="3601"/>
        <end position="3639"/>
    </location>
</feature>
<feature type="region of interest" description="Disordered" evidence="2">
    <location>
        <begin position="2046"/>
        <end position="2162"/>
    </location>
</feature>
<feature type="compositionally biased region" description="Polar residues" evidence="2">
    <location>
        <begin position="3203"/>
        <end position="3216"/>
    </location>
</feature>
<feature type="compositionally biased region" description="Basic and acidic residues" evidence="2">
    <location>
        <begin position="2676"/>
        <end position="2689"/>
    </location>
</feature>
<feature type="compositionally biased region" description="Low complexity" evidence="2">
    <location>
        <begin position="3224"/>
        <end position="3238"/>
    </location>
</feature>
<feature type="compositionally biased region" description="Low complexity" evidence="2">
    <location>
        <begin position="3163"/>
        <end position="3172"/>
    </location>
</feature>
<feature type="region of interest" description="Disordered" evidence="2">
    <location>
        <begin position="1987"/>
        <end position="2006"/>
    </location>
</feature>
<dbReference type="EMBL" id="KZ149912">
    <property type="protein sequence ID" value="PZC78069.1"/>
    <property type="molecule type" value="Genomic_DNA"/>
</dbReference>
<feature type="coiled-coil region" evidence="1">
    <location>
        <begin position="2290"/>
        <end position="2327"/>
    </location>
</feature>
<feature type="compositionally biased region" description="Basic and acidic residues" evidence="2">
    <location>
        <begin position="134"/>
        <end position="149"/>
    </location>
</feature>
<evidence type="ECO:0000256" key="3">
    <source>
        <dbReference type="SAM" id="SignalP"/>
    </source>
</evidence>
<sequence>MLFINFLCLLYLMVLIDSHTISKSIDNDEKVDDVFDSITDLDHTRNPKLRRDRNLHKYRADYKDEYVRPESFKITKLYEEPERSSERTTAKATTEHGKHHKSAKRRVGSFWKKFRGKEKKNKLDETQRKRRIPKNKEIATKAPSTKEFRNPSPRNKSRRKNANPAHRGQSKARFVKRDISATYGVLFTPRRAHDHTTTYKLEIGITSEVDDQTKKSTKLTLKPIPATAPASPTSPAAIREKEKSEKKMIDKITERVNVKQDNLTGMIDSMTTQIGRLKQIYGLEKFGSTTEKTRKFDNDRFDTSHLFNPSSTAQPTEADFPGTAQIEHLLNDIKSKAIQMVSEQNPLVTDIITNTVTEATFEADPLLTHIAMTVPGYYLNTFVSINEILNANEKRTVGTTGTPLTSEVYLNRSKPVTNTESHYMAARSIKEDTMTIAHNVEDMLQRELKNIYNKVKHKVSADFRKEVHRAKSTIKEGLCKISSRTCSPNTTTTSITTKPTTTTKTTTTTTTTKPCHCKNNSSDKPKYKEVETTGPRHNRGDNKEIKVTNDLYTAEPTNPTPTYDDYMMLTLYEEMLAKTHENNVRKLLATSETPLNLKKRREHYRLSKRNPETLTDVKLKEEIAKLYDDNMPDYDYIEPSANVNSTAQSSAGPMDVNIDNPTSNMGNLQPTEPSEPPFKVSAPPTTDNQNLGDTSFEGLSNKISYNDFVNGYRHYLKFQKEQNNQNFSALVKYQAHRHHSVDDIGKYILNKIPPLPSNNRMKRFFDDTDIDYQEITTKSDDSWFRKHFYLFIDNGPPKKFHTSQTVELKSAAGETTAFVTEPMPKIVPKSNLFIKLGTEPPPRAKDTSEMSLDDLAKILDSIKTKQSASPFYRGPTKGQKDSLVSSPPIIGTEDIPKNLPHSFIGKLFGGKRRQAPRKAPTTVFYDIFNENTEERMKRTVTKDDLDVTLIDDYITKPLEDKVSTVATEVFAEPPSLQPPVRTSRRETNKYGYVDIDLVPRQTAVVKLRDDTRRSRFKNFLKKFSLKRFKHKKKHVKRSYYDTNIMYTRKTRFNPIKKLKDIFKVKADEKEEKSGGFRLPTLMPDYDMMTSHIDTFKPVKYDKPMTIDEMQRQIPNISDVIYDAMTSKTKKTTHVSSYMYRLDENDRNLLYNYHVPTSAGQLGQSILGVRPVWLAGGIPFTGLSGFQKGKETTSFNTEATTTTTLTPTTTVFRKPAYTTSTPYKTITRHKCPPSNVMTVNVKTLKKGRPTSFRTTTKRKPDDTTTLMTLDDMNFILNRIQSKLLKTMKPYQKVPTPCYKRGTLNYKKNQYHVKQPFEELTIKSKLTRIAKFPISKRHFKTRHANAEPIVNVANDYASFHDEPRFREHVHPLNSRNAPADRRKPQNNRKVTPAGMQKYHFNEKWRYTDYFNDLLMWHNDILNMDKVPSPLWKNILNNIQPDSHDMYTTPNMNNLLKELNDLSEFLGNEPLDANNPNNKNIGTNISINLMSKEPRNNIRSLPDFGKQGIARSVAMNDNTLMTGKNYVIQGEAKYYQYNQPKTSGQLNSNHLLNNLNKVDVYNNNKYKASMKKLGGNRRSKPYFEKEEPAIIVDTTLFAYDDEADSITEGMAIKKQSRNSQKIDTEKPHSILKTNKPPLQYYTTPLPMKSQDFNNFLKENKMDVESVTSPMIELPRILEKWTSTHSRHFEQEAIPVHTTKANTTLSTKRVQLTQKLAKLAKIHDTKTIDKSMKFTDKLMVKPMSVSPQKFPTTRKKAKNPYFDDFDRCKRYSQLNKFVRFATTTPEFNYYNIIKKKMRGRLFEKKAPDAIEKPTTDMFTVDPHSKEVEITIINFDDIDKITPAQMYENFAIASKKEEDVAVEYPERTEVSSEIPLKELTYGIKDFIPKEEMHNELLYKDIFKEQTSSTTTEFTARDCSKSTEYIDHSLNDMPSAAQHKLRYPFDKMPQIYPNILGKIPHHPKNFNVPKRVHISSHHYKYDIFYDDNSKKTIKGGNEQSRPKQSIDHRKNPPDLLVKMKVIRNPTIFRKGETKMEMIRKIDRTAKRYRHVRSVSASEDSHGSTHKRRLFTWRGCKPKPEGGLSAPGEDLDSPGATPVDTTRVTRHAGSIETTEISASTTSSPSSIADPTPQPGSLVYDLKHMRRTTSAAPEREEDKQKDKEKDKDKECERHRRLFKISALIQDRFKSLMKNLTTVRRSSVNSTKRAAITPPTSKRTCNCTHSTTSAITSRTKPESDEDDDDDTPSVPIREDLKPEGFRITYGPDPTENVKKTKPKTTKSKKKHRKHHHKKKPVVHDDVEAVIEDYENEKGKEEEAEEENVEAQEKQEMTTLKHRCQSPGINHKGKQIFQEMPAEALYVEPNTYNDQSYYELGAQKKPPRTTITEDPDYYGKHYEIKRDLQNQNTFTAKDVAALEVIVDLMKNTLSYEEKDIASVFQNNNYMVQNHATKSVINRNDTTNSIQVHIAIPFDFQNGKKRSPLDPIRVRKVFSAKMSTPVDLEYQVHSFEGTIPPTTTIKPTQSSSSLSPSSSPGLSANASSTTSPNNNPTISTTICPNLNSNASLCPTTSASLEDGLSPGMYLLVDKPKSGYALRPVKTKADNMKTRQVSVASTTSMPDSTKPTETRDETTSIKSLAKVTLSKEFIAAVNKHLIEMYENMTRVNKEVNNKTRKGRSVRKIHKIRGGEEGRESGKRSSERYTIKRHIDWEAVKKYFGHDRVCNCKCRSNKAMCRACAASDAVIEELIFEFDNLGRYMRDHCTEIQTFFWMNPLGGQKLRESVSRIDKSLGDYYKRVKGKCQGRTCKTFTTYIDKRQIVKSSKVPKKDVFSHLVTDLTNIAEDLNRTISLKTCFNEKLLAEGERFVNALNNCLSQKTFDKRATSNSTKKKMIKNVYSLDNINVNIICNPEVSSSPSTEDFYRTTAALATHLESSHMVTEPNLFDYEVTEPKLKKRKGFKKLFPRKNKKKLFTYCTSSYGRRQKINFKREIDAESYNFVPPLISDGGGSFWLNYLKISTNEPRIVRESRKNKPNIEIAVVQKAQDGTSMVQKITEPLTKGEREKERDKDGKKKGATPNSIYMTIKTSPKRKYYRDTESTTDYLTHNINQLLQLFGSLQDIEAMNQHSNRSTMFLNRPTTNNDESSILDEAESKPRPKTPKPVKKLKCKDKAPDKNGTTTTTPAPKFPKKKLKPKEPEDSCDNIIIRGTTEDPNPRTSLSTIRNITSSEKAESEMSETPTEATTTAPTSALVDVSLTNAFDTWSSGTIDSSLGNENDPTTASNAKDLSDSAIAHTEISTAPTTARIVSKGGELKESLKPIITTKPVSTKSPKKPPKVSKSSPKQQTESDDPNRPIYQDDEDVVTTTTQSSGFFHKLKTATLRFFDAVAKSSIEIPEPTSSTAESQTMMPSIRDKLSTGTDTADLKEPSQMTTRPSPTIVIINEYDNQISSDILNDPNKDAAGYRNLLLSIIQYETNKLNDEWHRIAYGGDKDKDEGNVRRSVIEFRRPDMKGTAKPRKNAYKLKDEAEEEYDIFQGMKSLKNLEMPEPLPLPCPCTKSKKKQPSLLDRIASKIGIKVIPGKKKDSKSSLTSTMHTTASPQFLQLHLRSDLPEIVGKKPSVRETSKKKNSKRRRKLRLNSLKSSRTATAGDNPNRQRKVVVLYFPNLTHVLCFKRPVILVGQPNQVKFVTYRPHLTTSRIFKGRSRKKISRP</sequence>
<keyword evidence="5" id="KW-1185">Reference proteome</keyword>
<feature type="compositionally biased region" description="Polar residues" evidence="2">
    <location>
        <begin position="2598"/>
        <end position="2613"/>
    </location>
</feature>
<keyword evidence="1" id="KW-0175">Coiled coil</keyword>
<evidence type="ECO:0000313" key="4">
    <source>
        <dbReference type="EMBL" id="PZC78069.1"/>
    </source>
</evidence>
<feature type="region of interest" description="Disordered" evidence="2">
    <location>
        <begin position="3250"/>
        <end position="3345"/>
    </location>
</feature>